<dbReference type="SUPFAM" id="SSF53098">
    <property type="entry name" value="Ribonuclease H-like"/>
    <property type="match status" value="1"/>
</dbReference>
<feature type="domain" description="Reverse transcriptase/retrotransposon-derived protein RNase H-like" evidence="1">
    <location>
        <begin position="22"/>
        <end position="80"/>
    </location>
</feature>
<dbReference type="InterPro" id="IPR012337">
    <property type="entry name" value="RNaseH-like_sf"/>
</dbReference>
<dbReference type="Gene3D" id="3.30.420.10">
    <property type="entry name" value="Ribonuclease H-like superfamily/Ribonuclease H"/>
    <property type="match status" value="1"/>
</dbReference>
<reference evidence="2" key="1">
    <citation type="submission" date="2023-08" db="EMBL/GenBank/DDBJ databases">
        <title>A de novo genome assembly of Solanum verrucosum Schlechtendal, a Mexican diploid species geographically isolated from the other diploid A-genome species in potato relatives.</title>
        <authorList>
            <person name="Hosaka K."/>
        </authorList>
    </citation>
    <scope>NUCLEOTIDE SEQUENCE</scope>
    <source>
        <tissue evidence="2">Young leaves</tissue>
    </source>
</reference>
<evidence type="ECO:0000259" key="1">
    <source>
        <dbReference type="Pfam" id="PF17919"/>
    </source>
</evidence>
<keyword evidence="3" id="KW-1185">Reference proteome</keyword>
<dbReference type="InterPro" id="IPR043502">
    <property type="entry name" value="DNA/RNA_pol_sf"/>
</dbReference>
<evidence type="ECO:0000313" key="2">
    <source>
        <dbReference type="EMBL" id="WMV45827.1"/>
    </source>
</evidence>
<dbReference type="Proteomes" id="UP001234989">
    <property type="component" value="Chromosome 9"/>
</dbReference>
<sequence>MVKSFPRTLTPSNIISFLGLAEACKQSFQEFNDRLTSTLVLTLLDGTVDFVVYYDAGIIRLGCVLMKNGDVIAYASRQLKFWKSFQKGLGTRVNLNTTFHPQTDSELERTIQILEDILRECVIVLQGSWDDHLPIIDFAYNNTYDSSIGMAPFDAFYGKRCNIQ</sequence>
<organism evidence="2 3">
    <name type="scientific">Solanum verrucosum</name>
    <dbReference type="NCBI Taxonomy" id="315347"/>
    <lineage>
        <taxon>Eukaryota</taxon>
        <taxon>Viridiplantae</taxon>
        <taxon>Streptophyta</taxon>
        <taxon>Embryophyta</taxon>
        <taxon>Tracheophyta</taxon>
        <taxon>Spermatophyta</taxon>
        <taxon>Magnoliopsida</taxon>
        <taxon>eudicotyledons</taxon>
        <taxon>Gunneridae</taxon>
        <taxon>Pentapetalae</taxon>
        <taxon>asterids</taxon>
        <taxon>lamiids</taxon>
        <taxon>Solanales</taxon>
        <taxon>Solanaceae</taxon>
        <taxon>Solanoideae</taxon>
        <taxon>Solaneae</taxon>
        <taxon>Solanum</taxon>
    </lineage>
</organism>
<dbReference type="AlphaFoldDB" id="A0AAF0ZNF0"/>
<protein>
    <recommendedName>
        <fullName evidence="1">Reverse transcriptase/retrotransposon-derived protein RNase H-like domain-containing protein</fullName>
    </recommendedName>
</protein>
<dbReference type="PANTHER" id="PTHR34072">
    <property type="entry name" value="ENZYMATIC POLYPROTEIN-RELATED"/>
    <property type="match status" value="1"/>
</dbReference>
<dbReference type="InterPro" id="IPR041577">
    <property type="entry name" value="RT_RNaseH_2"/>
</dbReference>
<accession>A0AAF0ZNF0</accession>
<dbReference type="GO" id="GO:0003676">
    <property type="term" value="F:nucleic acid binding"/>
    <property type="evidence" value="ECO:0007669"/>
    <property type="project" value="InterPro"/>
</dbReference>
<proteinExistence type="predicted"/>
<dbReference type="SUPFAM" id="SSF56672">
    <property type="entry name" value="DNA/RNA polymerases"/>
    <property type="match status" value="1"/>
</dbReference>
<dbReference type="Pfam" id="PF17919">
    <property type="entry name" value="RT_RNaseH_2"/>
    <property type="match status" value="1"/>
</dbReference>
<evidence type="ECO:0000313" key="3">
    <source>
        <dbReference type="Proteomes" id="UP001234989"/>
    </source>
</evidence>
<dbReference type="EMBL" id="CP133620">
    <property type="protein sequence ID" value="WMV45827.1"/>
    <property type="molecule type" value="Genomic_DNA"/>
</dbReference>
<gene>
    <name evidence="2" type="ORF">MTR67_039212</name>
</gene>
<dbReference type="PANTHER" id="PTHR34072:SF52">
    <property type="entry name" value="RIBONUCLEASE H"/>
    <property type="match status" value="1"/>
</dbReference>
<dbReference type="InterPro" id="IPR036397">
    <property type="entry name" value="RNaseH_sf"/>
</dbReference>
<name>A0AAF0ZNF0_SOLVR</name>